<gene>
    <name evidence="2" type="ORF">E0F76_12680</name>
</gene>
<feature type="signal peptide" evidence="1">
    <location>
        <begin position="1"/>
        <end position="20"/>
    </location>
</feature>
<feature type="chain" id="PRO_5020734153" evidence="1">
    <location>
        <begin position="21"/>
        <end position="199"/>
    </location>
</feature>
<proteinExistence type="predicted"/>
<evidence type="ECO:0000256" key="1">
    <source>
        <dbReference type="SAM" id="SignalP"/>
    </source>
</evidence>
<dbReference type="AlphaFoldDB" id="A0A4R5CAV5"/>
<name>A0A4R5CAV5_9FLAO</name>
<dbReference type="InterPro" id="IPR045767">
    <property type="entry name" value="DUF6134"/>
</dbReference>
<dbReference type="RefSeq" id="WP_132006560.1">
    <property type="nucleotide sequence ID" value="NZ_SMFK01000008.1"/>
</dbReference>
<comment type="caution">
    <text evidence="2">The sequence shown here is derived from an EMBL/GenBank/DDBJ whole genome shotgun (WGS) entry which is preliminary data.</text>
</comment>
<evidence type="ECO:0000313" key="3">
    <source>
        <dbReference type="Proteomes" id="UP000295479"/>
    </source>
</evidence>
<protein>
    <submittedName>
        <fullName evidence="2">Uncharacterized protein</fullName>
    </submittedName>
</protein>
<organism evidence="2 3">
    <name type="scientific">Flavobacterium cellulosilyticum</name>
    <dbReference type="NCBI Taxonomy" id="2541731"/>
    <lineage>
        <taxon>Bacteria</taxon>
        <taxon>Pseudomonadati</taxon>
        <taxon>Bacteroidota</taxon>
        <taxon>Flavobacteriia</taxon>
        <taxon>Flavobacteriales</taxon>
        <taxon>Flavobacteriaceae</taxon>
        <taxon>Flavobacterium</taxon>
    </lineage>
</organism>
<dbReference type="Pfam" id="PF19630">
    <property type="entry name" value="DUF6134"/>
    <property type="match status" value="1"/>
</dbReference>
<dbReference type="Proteomes" id="UP000295479">
    <property type="component" value="Unassembled WGS sequence"/>
</dbReference>
<accession>A0A4R5CAV5</accession>
<keyword evidence="3" id="KW-1185">Reference proteome</keyword>
<reference evidence="2 3" key="1">
    <citation type="submission" date="2019-03" db="EMBL/GenBank/DDBJ databases">
        <title>Flavobacterium AR-3-4 sp. nov. isolated from arctic soil.</title>
        <authorList>
            <person name="Chaudhary D.K."/>
        </authorList>
    </citation>
    <scope>NUCLEOTIDE SEQUENCE [LARGE SCALE GENOMIC DNA]</scope>
    <source>
        <strain evidence="2 3">AR-3-4</strain>
    </source>
</reference>
<dbReference type="OrthoDB" id="663011at2"/>
<dbReference type="EMBL" id="SMFK01000008">
    <property type="protein sequence ID" value="TDD95959.1"/>
    <property type="molecule type" value="Genomic_DNA"/>
</dbReference>
<keyword evidence="1" id="KW-0732">Signal</keyword>
<evidence type="ECO:0000313" key="2">
    <source>
        <dbReference type="EMBL" id="TDD95959.1"/>
    </source>
</evidence>
<sequence length="199" mass="23015">MKFNIILVLLSVFNMLNANSQTKTLQYKLLVAGENIGTVTATKKIEGNKTTYMSNADASANFIFKTEIKTRMSVVYKNDILQESSFKLFKNGKLKEESTTNLKNGVYTIIHDNETNYYNKNIFNSTIILLFELPNTKESYFEEVEGTFKNVTLINENLFQLLGENSSQKDDYRYRNGILYYSLVRNTFVNFEMVLKANY</sequence>